<dbReference type="SUPFAM" id="SSF55729">
    <property type="entry name" value="Acyl-CoA N-acyltransferases (Nat)"/>
    <property type="match status" value="1"/>
</dbReference>
<dbReference type="PROSITE" id="PS51186">
    <property type="entry name" value="GNAT"/>
    <property type="match status" value="1"/>
</dbReference>
<evidence type="ECO:0000313" key="3">
    <source>
        <dbReference type="EMBL" id="CAB3868358.1"/>
    </source>
</evidence>
<feature type="domain" description="N-acetyltransferase" evidence="2">
    <location>
        <begin position="7"/>
        <end position="144"/>
    </location>
</feature>
<accession>A0A6S7CZ57</accession>
<dbReference type="InterPro" id="IPR016181">
    <property type="entry name" value="Acyl_CoA_acyltransferase"/>
</dbReference>
<dbReference type="InterPro" id="IPR000182">
    <property type="entry name" value="GNAT_dom"/>
</dbReference>
<dbReference type="GeneID" id="55559592"/>
<reference evidence="5 6" key="1">
    <citation type="submission" date="2020-04" db="EMBL/GenBank/DDBJ databases">
        <authorList>
            <person name="De Canck E."/>
        </authorList>
    </citation>
    <scope>NUCLEOTIDE SEQUENCE [LARGE SCALE GENOMIC DNA]</scope>
    <source>
        <strain evidence="3 5">LMG 3328</strain>
        <strain evidence="4 6">LMG 7053</strain>
    </source>
</reference>
<evidence type="ECO:0000313" key="4">
    <source>
        <dbReference type="EMBL" id="CAB3946283.1"/>
    </source>
</evidence>
<feature type="region of interest" description="Disordered" evidence="1">
    <location>
        <begin position="144"/>
        <end position="181"/>
    </location>
</feature>
<dbReference type="RefSeq" id="WP_068958993.1">
    <property type="nucleotide sequence ID" value="NZ_CADILE010000007.1"/>
</dbReference>
<gene>
    <name evidence="3" type="ORF">LMG3328_02650</name>
    <name evidence="4" type="ORF">LMG7053_02112</name>
</gene>
<proteinExistence type="predicted"/>
<sequence length="181" mass="20687">MTALNQYDFLRLRSYEDEAAFFSQMGRFFASATVRRDCGGYPLNDSPRHRWFVVRRRGQKRLLGFVGIELLTGAVRIRDGYIRPEARQRGLFRELRRQVLEYIDELGQPCTLRVPHDCVALLLPHGFRIQSSRGNWVTLKRNTHADRDGSGEAGPGPVQRVADIAPEGPHRRHQPDPALPA</sequence>
<dbReference type="Gene3D" id="3.40.630.30">
    <property type="match status" value="1"/>
</dbReference>
<evidence type="ECO:0000256" key="1">
    <source>
        <dbReference type="SAM" id="MobiDB-lite"/>
    </source>
</evidence>
<protein>
    <recommendedName>
        <fullName evidence="2">N-acetyltransferase domain-containing protein</fullName>
    </recommendedName>
</protein>
<dbReference type="Proteomes" id="UP000494161">
    <property type="component" value="Unassembled WGS sequence"/>
</dbReference>
<dbReference type="EMBL" id="CADILJ010000013">
    <property type="protein sequence ID" value="CAB3946283.1"/>
    <property type="molecule type" value="Genomic_DNA"/>
</dbReference>
<evidence type="ECO:0000313" key="5">
    <source>
        <dbReference type="Proteomes" id="UP000494122"/>
    </source>
</evidence>
<organism evidence="3 5">
    <name type="scientific">Achromobacter ruhlandii</name>
    <dbReference type="NCBI Taxonomy" id="72557"/>
    <lineage>
        <taxon>Bacteria</taxon>
        <taxon>Pseudomonadati</taxon>
        <taxon>Pseudomonadota</taxon>
        <taxon>Betaproteobacteria</taxon>
        <taxon>Burkholderiales</taxon>
        <taxon>Alcaligenaceae</taxon>
        <taxon>Achromobacter</taxon>
    </lineage>
</organism>
<evidence type="ECO:0000313" key="6">
    <source>
        <dbReference type="Proteomes" id="UP000494161"/>
    </source>
</evidence>
<dbReference type="AlphaFoldDB" id="A0A6S7CZ57"/>
<keyword evidence="6" id="KW-1185">Reference proteome</keyword>
<dbReference type="EMBL" id="CADILE010000007">
    <property type="protein sequence ID" value="CAB3868358.1"/>
    <property type="molecule type" value="Genomic_DNA"/>
</dbReference>
<evidence type="ECO:0000259" key="2">
    <source>
        <dbReference type="PROSITE" id="PS51186"/>
    </source>
</evidence>
<name>A0A6S7CZ57_9BURK</name>
<dbReference type="Proteomes" id="UP000494122">
    <property type="component" value="Unassembled WGS sequence"/>
</dbReference>
<dbReference type="GO" id="GO:0016747">
    <property type="term" value="F:acyltransferase activity, transferring groups other than amino-acyl groups"/>
    <property type="evidence" value="ECO:0007669"/>
    <property type="project" value="InterPro"/>
</dbReference>